<keyword evidence="1" id="KW-0732">Signal</keyword>
<dbReference type="Proteomes" id="UP001165289">
    <property type="component" value="Unassembled WGS sequence"/>
</dbReference>
<proteinExistence type="predicted"/>
<protein>
    <submittedName>
        <fullName evidence="2">Uncharacterized protein</fullName>
    </submittedName>
</protein>
<dbReference type="AlphaFoldDB" id="A0AAV7KA95"/>
<dbReference type="EMBL" id="JAKMXF010000111">
    <property type="protein sequence ID" value="KAI6657564.1"/>
    <property type="molecule type" value="Genomic_DNA"/>
</dbReference>
<reference evidence="2 3" key="1">
    <citation type="journal article" date="2023" name="BMC Biol.">
        <title>The compact genome of the sponge Oopsacas minuta (Hexactinellida) is lacking key metazoan core genes.</title>
        <authorList>
            <person name="Santini S."/>
            <person name="Schenkelaars Q."/>
            <person name="Jourda C."/>
            <person name="Duchesne M."/>
            <person name="Belahbib H."/>
            <person name="Rocher C."/>
            <person name="Selva M."/>
            <person name="Riesgo A."/>
            <person name="Vervoort M."/>
            <person name="Leys S.P."/>
            <person name="Kodjabachian L."/>
            <person name="Le Bivic A."/>
            <person name="Borchiellini C."/>
            <person name="Claverie J.M."/>
            <person name="Renard E."/>
        </authorList>
    </citation>
    <scope>NUCLEOTIDE SEQUENCE [LARGE SCALE GENOMIC DNA]</scope>
    <source>
        <strain evidence="2">SPO-2</strain>
    </source>
</reference>
<feature type="chain" id="PRO_5043832310" evidence="1">
    <location>
        <begin position="23"/>
        <end position="204"/>
    </location>
</feature>
<sequence length="204" mass="23194">MNKCLVIALLIIGTWCFTRVESQCREQVVSQFGAVYTRAVRIGEDDYEDFDNGTLVYDGIGHRVHITTSDYSMTRRLKEEFICADSEMGYKSVAVLLDGTCKVRKGYFFELEVPKVDEFKGEVVIGGGSEIMEESIYFGYDQRERNEFILTTMKCGPVKIVVSLADRNFHMEYSFYDLTASIPVDAFVIKCNGQQNMECGASFF</sequence>
<organism evidence="2 3">
    <name type="scientific">Oopsacas minuta</name>
    <dbReference type="NCBI Taxonomy" id="111878"/>
    <lineage>
        <taxon>Eukaryota</taxon>
        <taxon>Metazoa</taxon>
        <taxon>Porifera</taxon>
        <taxon>Hexactinellida</taxon>
        <taxon>Hexasterophora</taxon>
        <taxon>Lyssacinosida</taxon>
        <taxon>Leucopsacidae</taxon>
        <taxon>Oopsacas</taxon>
    </lineage>
</organism>
<evidence type="ECO:0000313" key="3">
    <source>
        <dbReference type="Proteomes" id="UP001165289"/>
    </source>
</evidence>
<comment type="caution">
    <text evidence="2">The sequence shown here is derived from an EMBL/GenBank/DDBJ whole genome shotgun (WGS) entry which is preliminary data.</text>
</comment>
<keyword evidence="3" id="KW-1185">Reference proteome</keyword>
<evidence type="ECO:0000313" key="2">
    <source>
        <dbReference type="EMBL" id="KAI6657564.1"/>
    </source>
</evidence>
<accession>A0AAV7KA95</accession>
<gene>
    <name evidence="2" type="ORF">LOD99_307</name>
</gene>
<name>A0AAV7KA95_9METZ</name>
<evidence type="ECO:0000256" key="1">
    <source>
        <dbReference type="SAM" id="SignalP"/>
    </source>
</evidence>
<feature type="signal peptide" evidence="1">
    <location>
        <begin position="1"/>
        <end position="22"/>
    </location>
</feature>